<gene>
    <name evidence="14" type="ORF">PROPJV5_1362</name>
</gene>
<dbReference type="RefSeq" id="WP_119715526.1">
    <property type="nucleotide sequence ID" value="NZ_OMOH01000004.1"/>
</dbReference>
<evidence type="ECO:0000256" key="8">
    <source>
        <dbReference type="PIRNR" id="PIRNR000124"/>
    </source>
</evidence>
<dbReference type="PANTHER" id="PTHR43750:SF3">
    <property type="entry name" value="UDP-GLUCOSE 6-DEHYDROGENASE TUAD"/>
    <property type="match status" value="1"/>
</dbReference>
<proteinExistence type="inferred from homology"/>
<feature type="binding site" evidence="11">
    <location>
        <position position="336"/>
    </location>
    <ligand>
        <name>NAD(+)</name>
        <dbReference type="ChEBI" id="CHEBI:57540"/>
    </ligand>
</feature>
<dbReference type="GO" id="GO:0006065">
    <property type="term" value="P:UDP-glucuronate biosynthetic process"/>
    <property type="evidence" value="ECO:0007669"/>
    <property type="project" value="UniProtKB-UniPathway"/>
</dbReference>
<dbReference type="Pfam" id="PF00984">
    <property type="entry name" value="UDPG_MGDP_dh"/>
    <property type="match status" value="1"/>
</dbReference>
<feature type="compositionally biased region" description="Low complexity" evidence="12">
    <location>
        <begin position="456"/>
        <end position="472"/>
    </location>
</feature>
<comment type="pathway">
    <text evidence="1">Nucleotide-sugar biosynthesis; UDP-alpha-D-glucuronate biosynthesis; UDP-alpha-D-glucuronate from UDP-alpha-D-glucose: step 1/1.</text>
</comment>
<feature type="binding site" evidence="11">
    <location>
        <position position="124"/>
    </location>
    <ligand>
        <name>NAD(+)</name>
        <dbReference type="ChEBI" id="CHEBI:57540"/>
    </ligand>
</feature>
<feature type="active site" description="Nucleophile" evidence="9">
    <location>
        <position position="266"/>
    </location>
</feature>
<keyword evidence="4 8" id="KW-0560">Oxidoreductase</keyword>
<feature type="binding site" evidence="11">
    <location>
        <position position="35"/>
    </location>
    <ligand>
        <name>NAD(+)</name>
        <dbReference type="ChEBI" id="CHEBI:57540"/>
    </ligand>
</feature>
<feature type="binding site" evidence="10">
    <location>
        <position position="210"/>
    </location>
    <ligand>
        <name>substrate</name>
    </ligand>
</feature>
<keyword evidence="5 8" id="KW-0520">NAD</keyword>
<evidence type="ECO:0000256" key="1">
    <source>
        <dbReference type="ARBA" id="ARBA00004701"/>
    </source>
</evidence>
<feature type="binding site" evidence="11">
    <location>
        <position position="269"/>
    </location>
    <ligand>
        <name>NAD(+)</name>
        <dbReference type="ChEBI" id="CHEBI:57540"/>
    </ligand>
</feature>
<sequence>MRISVLGCGYLGAVHAAALASLGHDVLGVDVDAARVNALADGRPPFFEPGLGELLQRAVRSGRLRFTTTPADDGLADAELHFITVGTPQSDDGSADLSAVESALDTILAAVPVGARPVVAGKSTVPVGTAKRLAERLAASGATLVWNPEFLREGRAVEDTLHPDRIVYGLPDDPAQARRGREALDAAYAPLLAEGIPRIATNYPTAELVKMAANSFLATKISFINAMAELCEATGGDVVALADVLGYDDRIGRKFLRAGVGFGGGCLPKDIRAFVARAEELGVGDALTFLKQVDAINQRRRDRVVALAERWLGGDVAGARVTVLGAAFKPDSDDVRDSPALDVALRLADRGALVRVCDPRALDVVERLHPGLDTRRDPLAALEGAEVVLLLTEWQEFIDLDPAEAAGQVARPVVIDGRNALDPGRWREAGWTHLGLGRPPSGPGLSRPELARHRATPATARRPERQLSGSVGSRRRLLRCGGPGRR</sequence>
<feature type="binding site" evidence="10">
    <location>
        <begin position="150"/>
        <end position="153"/>
    </location>
    <ligand>
        <name>substrate</name>
    </ligand>
</feature>
<dbReference type="Pfam" id="PF03721">
    <property type="entry name" value="UDPG_MGDP_dh_N"/>
    <property type="match status" value="1"/>
</dbReference>
<evidence type="ECO:0000256" key="10">
    <source>
        <dbReference type="PIRSR" id="PIRSR500134-2"/>
    </source>
</evidence>
<dbReference type="Gene3D" id="3.40.50.720">
    <property type="entry name" value="NAD(P)-binding Rossmann-like Domain"/>
    <property type="match status" value="2"/>
</dbReference>
<accession>A0A375I0R2</accession>
<dbReference type="NCBIfam" id="TIGR03026">
    <property type="entry name" value="NDP-sugDHase"/>
    <property type="match status" value="1"/>
</dbReference>
<dbReference type="Pfam" id="PF03720">
    <property type="entry name" value="UDPG_MGDP_dh_C"/>
    <property type="match status" value="1"/>
</dbReference>
<feature type="region of interest" description="Disordered" evidence="12">
    <location>
        <begin position="434"/>
        <end position="486"/>
    </location>
</feature>
<evidence type="ECO:0000256" key="9">
    <source>
        <dbReference type="PIRSR" id="PIRSR500134-1"/>
    </source>
</evidence>
<dbReference type="InterPro" id="IPR017476">
    <property type="entry name" value="UDP-Glc/GDP-Man"/>
</dbReference>
<evidence type="ECO:0000259" key="13">
    <source>
        <dbReference type="SMART" id="SM00984"/>
    </source>
</evidence>
<dbReference type="OrthoDB" id="5193947at2"/>
<dbReference type="SMART" id="SM00984">
    <property type="entry name" value="UDPG_MGDP_dh_C"/>
    <property type="match status" value="1"/>
</dbReference>
<name>A0A375I0R2_9ACTN</name>
<dbReference type="InterPro" id="IPR001732">
    <property type="entry name" value="UDP-Glc/GDP-Man_DH_N"/>
</dbReference>
<evidence type="ECO:0000256" key="6">
    <source>
        <dbReference type="ARBA" id="ARBA00047473"/>
    </source>
</evidence>
<evidence type="ECO:0000256" key="5">
    <source>
        <dbReference type="ARBA" id="ARBA00023027"/>
    </source>
</evidence>
<evidence type="ECO:0000256" key="7">
    <source>
        <dbReference type="ARBA" id="ARBA00053241"/>
    </source>
</evidence>
<evidence type="ECO:0000313" key="14">
    <source>
        <dbReference type="EMBL" id="SPF68367.1"/>
    </source>
</evidence>
<comment type="function">
    <text evidence="7">Catalyzes the conversion of UDP-glucose into UDP-glucuronate, one of the precursors of teichuronic acid.</text>
</comment>
<dbReference type="InterPro" id="IPR036291">
    <property type="entry name" value="NAD(P)-bd_dom_sf"/>
</dbReference>
<evidence type="ECO:0000256" key="3">
    <source>
        <dbReference type="ARBA" id="ARBA00012954"/>
    </source>
</evidence>
<evidence type="ECO:0000256" key="11">
    <source>
        <dbReference type="PIRSR" id="PIRSR500134-3"/>
    </source>
</evidence>
<dbReference type="InterPro" id="IPR036220">
    <property type="entry name" value="UDP-Glc/GDP-Man_DH_C_sf"/>
</dbReference>
<comment type="catalytic activity">
    <reaction evidence="6 8">
        <text>UDP-alpha-D-glucose + 2 NAD(+) + H2O = UDP-alpha-D-glucuronate + 2 NADH + 3 H(+)</text>
        <dbReference type="Rhea" id="RHEA:23596"/>
        <dbReference type="ChEBI" id="CHEBI:15377"/>
        <dbReference type="ChEBI" id="CHEBI:15378"/>
        <dbReference type="ChEBI" id="CHEBI:57540"/>
        <dbReference type="ChEBI" id="CHEBI:57945"/>
        <dbReference type="ChEBI" id="CHEBI:58052"/>
        <dbReference type="ChEBI" id="CHEBI:58885"/>
        <dbReference type="EC" id="1.1.1.22"/>
    </reaction>
</comment>
<keyword evidence="15" id="KW-1185">Reference proteome</keyword>
<feature type="binding site" evidence="11">
    <location>
        <position position="87"/>
    </location>
    <ligand>
        <name>NAD(+)</name>
        <dbReference type="ChEBI" id="CHEBI:57540"/>
    </ligand>
</feature>
<evidence type="ECO:0000313" key="15">
    <source>
        <dbReference type="Proteomes" id="UP000265962"/>
    </source>
</evidence>
<dbReference type="InterPro" id="IPR014026">
    <property type="entry name" value="UDP-Glc/GDP-Man_DH_dimer"/>
</dbReference>
<dbReference type="InterPro" id="IPR028357">
    <property type="entry name" value="UDPglc_DH_bac"/>
</dbReference>
<organism evidence="14 15">
    <name type="scientific">Propionibacterium ruminifibrarum</name>
    <dbReference type="NCBI Taxonomy" id="1962131"/>
    <lineage>
        <taxon>Bacteria</taxon>
        <taxon>Bacillati</taxon>
        <taxon>Actinomycetota</taxon>
        <taxon>Actinomycetes</taxon>
        <taxon>Propionibacteriales</taxon>
        <taxon>Propionibacteriaceae</taxon>
        <taxon>Propionibacterium</taxon>
    </lineage>
</organism>
<dbReference type="Proteomes" id="UP000265962">
    <property type="component" value="Unassembled WGS sequence"/>
</dbReference>
<feature type="compositionally biased region" description="Low complexity" evidence="12">
    <location>
        <begin position="434"/>
        <end position="448"/>
    </location>
</feature>
<dbReference type="GO" id="GO:0051287">
    <property type="term" value="F:NAD binding"/>
    <property type="evidence" value="ECO:0007669"/>
    <property type="project" value="InterPro"/>
</dbReference>
<dbReference type="InterPro" id="IPR008927">
    <property type="entry name" value="6-PGluconate_DH-like_C_sf"/>
</dbReference>
<evidence type="ECO:0000256" key="2">
    <source>
        <dbReference type="ARBA" id="ARBA00006601"/>
    </source>
</evidence>
<dbReference type="SUPFAM" id="SSF52413">
    <property type="entry name" value="UDP-glucose/GDP-mannose dehydrogenase C-terminal domain"/>
    <property type="match status" value="1"/>
</dbReference>
<dbReference type="InterPro" id="IPR014027">
    <property type="entry name" value="UDP-Glc/GDP-Man_DH_C"/>
</dbReference>
<reference evidence="15" key="1">
    <citation type="submission" date="2018-02" db="EMBL/GenBank/DDBJ databases">
        <authorList>
            <person name="Hornung B."/>
        </authorList>
    </citation>
    <scope>NUCLEOTIDE SEQUENCE [LARGE SCALE GENOMIC DNA]</scope>
</reference>
<feature type="binding site" evidence="10">
    <location>
        <position position="329"/>
    </location>
    <ligand>
        <name>substrate</name>
    </ligand>
</feature>
<evidence type="ECO:0000256" key="4">
    <source>
        <dbReference type="ARBA" id="ARBA00023002"/>
    </source>
</evidence>
<dbReference type="SUPFAM" id="SSF51735">
    <property type="entry name" value="NAD(P)-binding Rossmann-fold domains"/>
    <property type="match status" value="1"/>
</dbReference>
<dbReference type="GO" id="GO:0003979">
    <property type="term" value="F:UDP-glucose 6-dehydrogenase activity"/>
    <property type="evidence" value="ECO:0007669"/>
    <property type="project" value="UniProtKB-EC"/>
</dbReference>
<dbReference type="AlphaFoldDB" id="A0A375I0R2"/>
<dbReference type="SUPFAM" id="SSF48179">
    <property type="entry name" value="6-phosphogluconate dehydrogenase C-terminal domain-like"/>
    <property type="match status" value="1"/>
</dbReference>
<feature type="binding site" evidence="10">
    <location>
        <begin position="255"/>
        <end position="259"/>
    </location>
    <ligand>
        <name>substrate</name>
    </ligand>
</feature>
<dbReference type="EMBL" id="OMOH01000004">
    <property type="protein sequence ID" value="SPF68367.1"/>
    <property type="molecule type" value="Genomic_DNA"/>
</dbReference>
<feature type="compositionally biased region" description="Basic residues" evidence="12">
    <location>
        <begin position="473"/>
        <end position="486"/>
    </location>
</feature>
<dbReference type="Gene3D" id="1.20.5.100">
    <property type="entry name" value="Cytochrome c1, transmembrane anchor, C-terminal"/>
    <property type="match status" value="1"/>
</dbReference>
<feature type="binding site" evidence="11">
    <location>
        <position position="153"/>
    </location>
    <ligand>
        <name>NAD(+)</name>
        <dbReference type="ChEBI" id="CHEBI:57540"/>
    </ligand>
</feature>
<dbReference type="FunFam" id="1.20.5.100:FF:000001">
    <property type="entry name" value="UDP-glucose 6-dehydrogenase"/>
    <property type="match status" value="1"/>
</dbReference>
<comment type="similarity">
    <text evidence="2 8">Belongs to the UDP-glucose/GDP-mannose dehydrogenase family.</text>
</comment>
<feature type="domain" description="UDP-glucose/GDP-mannose dehydrogenase C-terminal" evidence="13">
    <location>
        <begin position="322"/>
        <end position="423"/>
    </location>
</feature>
<dbReference type="UniPathway" id="UPA00038">
    <property type="reaction ID" value="UER00491"/>
</dbReference>
<dbReference type="PIRSF" id="PIRSF500134">
    <property type="entry name" value="UDPglc_DH_bac"/>
    <property type="match status" value="1"/>
</dbReference>
<feature type="binding site" evidence="10">
    <location>
        <position position="263"/>
    </location>
    <ligand>
        <name>substrate</name>
    </ligand>
</feature>
<dbReference type="EC" id="1.1.1.22" evidence="3 8"/>
<dbReference type="PANTHER" id="PTHR43750">
    <property type="entry name" value="UDP-GLUCOSE 6-DEHYDROGENASE TUAD"/>
    <property type="match status" value="1"/>
</dbReference>
<dbReference type="GO" id="GO:0000271">
    <property type="term" value="P:polysaccharide biosynthetic process"/>
    <property type="evidence" value="ECO:0007669"/>
    <property type="project" value="InterPro"/>
</dbReference>
<feature type="binding site" evidence="11">
    <location>
        <position position="30"/>
    </location>
    <ligand>
        <name>NAD(+)</name>
        <dbReference type="ChEBI" id="CHEBI:57540"/>
    </ligand>
</feature>
<dbReference type="PIRSF" id="PIRSF000124">
    <property type="entry name" value="UDPglc_GDPman_dh"/>
    <property type="match status" value="1"/>
</dbReference>
<protein>
    <recommendedName>
        <fullName evidence="3 8">UDP-glucose 6-dehydrogenase</fullName>
        <ecNumber evidence="3 8">1.1.1.22</ecNumber>
    </recommendedName>
</protein>
<evidence type="ECO:0000256" key="12">
    <source>
        <dbReference type="SAM" id="MobiDB-lite"/>
    </source>
</evidence>